<reference evidence="8" key="1">
    <citation type="submission" date="2020-11" db="EMBL/GenBank/DDBJ databases">
        <authorList>
            <person name="Tran Van P."/>
        </authorList>
    </citation>
    <scope>NUCLEOTIDE SEQUENCE</scope>
</reference>
<evidence type="ECO:0000256" key="6">
    <source>
        <dbReference type="ARBA" id="ARBA00023049"/>
    </source>
</evidence>
<evidence type="ECO:0000313" key="9">
    <source>
        <dbReference type="Proteomes" id="UP000728032"/>
    </source>
</evidence>
<dbReference type="PANTHER" id="PTHR11705">
    <property type="entry name" value="PROTEASE FAMILY M14 CARBOXYPEPTIDASE A,B"/>
    <property type="match status" value="1"/>
</dbReference>
<keyword evidence="3" id="KW-0645">Protease</keyword>
<evidence type="ECO:0000256" key="4">
    <source>
        <dbReference type="ARBA" id="ARBA00022801"/>
    </source>
</evidence>
<dbReference type="PANTHER" id="PTHR11705:SF143">
    <property type="entry name" value="SLL0236 PROTEIN"/>
    <property type="match status" value="1"/>
</dbReference>
<keyword evidence="9" id="KW-1185">Reference proteome</keyword>
<evidence type="ECO:0000259" key="7">
    <source>
        <dbReference type="Pfam" id="PF00246"/>
    </source>
</evidence>
<dbReference type="Proteomes" id="UP000728032">
    <property type="component" value="Unassembled WGS sequence"/>
</dbReference>
<dbReference type="EMBL" id="CAJPVJ010015257">
    <property type="protein sequence ID" value="CAG2175741.1"/>
    <property type="molecule type" value="Genomic_DNA"/>
</dbReference>
<comment type="similarity">
    <text evidence="2">Belongs to the peptidase M14 family.</text>
</comment>
<comment type="cofactor">
    <cofactor evidence="1">
        <name>Zn(2+)</name>
        <dbReference type="ChEBI" id="CHEBI:29105"/>
    </cofactor>
</comment>
<evidence type="ECO:0000256" key="2">
    <source>
        <dbReference type="ARBA" id="ARBA00005988"/>
    </source>
</evidence>
<evidence type="ECO:0000256" key="1">
    <source>
        <dbReference type="ARBA" id="ARBA00001947"/>
    </source>
</evidence>
<dbReference type="AlphaFoldDB" id="A0A7R9QVC2"/>
<protein>
    <recommendedName>
        <fullName evidence="7">Peptidase M14 domain-containing protein</fullName>
    </recommendedName>
</protein>
<sequence length="148" mass="16891">MISFTHSSSSLFCRGVDPNRLVDQEKKTIDDQLLYRTKSWAQNSSAFFEAYHSITEIYQYLDDLHSIGSNISDVETIGATTEGRPLKLFKIGTKSKDNIQKPIIWIDAVDYFNGSRDKESVKRIRGHRIGCGEKRDHITHHFGGNIDN</sequence>
<dbReference type="EMBL" id="OC930082">
    <property type="protein sequence ID" value="CAD7658555.1"/>
    <property type="molecule type" value="Genomic_DNA"/>
</dbReference>
<keyword evidence="6" id="KW-0482">Metalloprotease</keyword>
<keyword evidence="4" id="KW-0378">Hydrolase</keyword>
<accession>A0A7R9QVC2</accession>
<keyword evidence="5" id="KW-0862">Zinc</keyword>
<organism evidence="8">
    <name type="scientific">Oppiella nova</name>
    <dbReference type="NCBI Taxonomy" id="334625"/>
    <lineage>
        <taxon>Eukaryota</taxon>
        <taxon>Metazoa</taxon>
        <taxon>Ecdysozoa</taxon>
        <taxon>Arthropoda</taxon>
        <taxon>Chelicerata</taxon>
        <taxon>Arachnida</taxon>
        <taxon>Acari</taxon>
        <taxon>Acariformes</taxon>
        <taxon>Sarcoptiformes</taxon>
        <taxon>Oribatida</taxon>
        <taxon>Brachypylina</taxon>
        <taxon>Oppioidea</taxon>
        <taxon>Oppiidae</taxon>
        <taxon>Oppiella</taxon>
    </lineage>
</organism>
<evidence type="ECO:0000256" key="3">
    <source>
        <dbReference type="ARBA" id="ARBA00022670"/>
    </source>
</evidence>
<dbReference type="Gene3D" id="3.40.630.10">
    <property type="entry name" value="Zn peptidases"/>
    <property type="match status" value="1"/>
</dbReference>
<dbReference type="GO" id="GO:0004181">
    <property type="term" value="F:metallocarboxypeptidase activity"/>
    <property type="evidence" value="ECO:0007669"/>
    <property type="project" value="InterPro"/>
</dbReference>
<dbReference type="InterPro" id="IPR000834">
    <property type="entry name" value="Peptidase_M14"/>
</dbReference>
<dbReference type="Pfam" id="PF00246">
    <property type="entry name" value="Peptidase_M14"/>
    <property type="match status" value="1"/>
</dbReference>
<evidence type="ECO:0000256" key="5">
    <source>
        <dbReference type="ARBA" id="ARBA00022833"/>
    </source>
</evidence>
<evidence type="ECO:0000313" key="8">
    <source>
        <dbReference type="EMBL" id="CAD7658555.1"/>
    </source>
</evidence>
<dbReference type="GO" id="GO:0008270">
    <property type="term" value="F:zinc ion binding"/>
    <property type="evidence" value="ECO:0007669"/>
    <property type="project" value="InterPro"/>
</dbReference>
<dbReference type="GO" id="GO:0006508">
    <property type="term" value="P:proteolysis"/>
    <property type="evidence" value="ECO:0007669"/>
    <property type="project" value="UniProtKB-KW"/>
</dbReference>
<gene>
    <name evidence="8" type="ORF">ONB1V03_LOCUS15176</name>
</gene>
<proteinExistence type="inferred from homology"/>
<dbReference type="GO" id="GO:0005615">
    <property type="term" value="C:extracellular space"/>
    <property type="evidence" value="ECO:0007669"/>
    <property type="project" value="TreeGrafter"/>
</dbReference>
<dbReference type="SUPFAM" id="SSF53187">
    <property type="entry name" value="Zn-dependent exopeptidases"/>
    <property type="match status" value="1"/>
</dbReference>
<feature type="domain" description="Peptidase M14" evidence="7">
    <location>
        <begin position="57"/>
        <end position="108"/>
    </location>
</feature>
<name>A0A7R9QVC2_9ACAR</name>